<dbReference type="EMBL" id="DSBX01000325">
    <property type="protein sequence ID" value="HDR00301.1"/>
    <property type="molecule type" value="Genomic_DNA"/>
</dbReference>
<evidence type="ECO:0000313" key="1">
    <source>
        <dbReference type="EMBL" id="HDR00301.1"/>
    </source>
</evidence>
<proteinExistence type="predicted"/>
<sequence length="301" mass="33269">MKADVTLLPARLSQSDRTLVAAAIRSHSNEIRADGTAPAPLGYRTRRSSSRYLNGVRQLERRLRATAATLDRWRVIIEPQVEVTSLRAVYQQCQMVPPVAIRRQFTRSEFLLVRLQGKLTVAGGVPVRSLRLGLELDPGLAFKPRRGIFYAVFPKAEGRLFRGAQVALGLRPNLTFWVPRAPGGTALGEIPASVRKMMLLGPMKMAFRKLVPVGAGSGSNRADWILVAGRESFRTARFELMAVLRVARGRTRVKTRVALDAEVTMPGNLSGVLGRTRYLRGVGNWSLPVPKSLVRTPSRPE</sequence>
<gene>
    <name evidence="1" type="ORF">ENN51_08480</name>
</gene>
<dbReference type="Proteomes" id="UP000885672">
    <property type="component" value="Unassembled WGS sequence"/>
</dbReference>
<dbReference type="AlphaFoldDB" id="A0A7V0T7K3"/>
<protein>
    <submittedName>
        <fullName evidence="1">Uncharacterized protein</fullName>
    </submittedName>
</protein>
<name>A0A7V0T7K3_UNCW3</name>
<reference evidence="1" key="1">
    <citation type="journal article" date="2020" name="mSystems">
        <title>Genome- and Community-Level Interaction Insights into Carbon Utilization and Element Cycling Functions of Hydrothermarchaeota in Hydrothermal Sediment.</title>
        <authorList>
            <person name="Zhou Z."/>
            <person name="Liu Y."/>
            <person name="Xu W."/>
            <person name="Pan J."/>
            <person name="Luo Z.H."/>
            <person name="Li M."/>
        </authorList>
    </citation>
    <scope>NUCLEOTIDE SEQUENCE [LARGE SCALE GENOMIC DNA]</scope>
    <source>
        <strain evidence="1">SpSt-1182</strain>
    </source>
</reference>
<accession>A0A7V0T7K3</accession>
<comment type="caution">
    <text evidence="1">The sequence shown here is derived from an EMBL/GenBank/DDBJ whole genome shotgun (WGS) entry which is preliminary data.</text>
</comment>
<organism evidence="1">
    <name type="scientific">candidate division WOR-3 bacterium</name>
    <dbReference type="NCBI Taxonomy" id="2052148"/>
    <lineage>
        <taxon>Bacteria</taxon>
        <taxon>Bacteria division WOR-3</taxon>
    </lineage>
</organism>